<keyword evidence="5 10" id="KW-1133">Transmembrane helix</keyword>
<evidence type="ECO:0000259" key="11">
    <source>
        <dbReference type="PROSITE" id="PS50850"/>
    </source>
</evidence>
<feature type="transmembrane region" description="Helical" evidence="10">
    <location>
        <begin position="228"/>
        <end position="247"/>
    </location>
</feature>
<dbReference type="eggNOG" id="COG0477">
    <property type="taxonomic scope" value="Bacteria"/>
</dbReference>
<sequence length="464" mass="47481">MSGARPGAIPARPRPLLVLLSANAVSITGNALTVIAVPWFVLETTGSAGRAGLVAFCSTLPVVVAALLGGPAVDRLGLWRTSVVSDLVCAVAVAAVPALYLTVGLAFWQLLVLVAVTGLFHAPGETARGVLLAELAERGGTSLERATSAYDGASRGARMLGAPLAGVLIAVFGAEVVLLVDAATFAVSAVLIAGWLPRARQQRPAGAAGLSGYAAELREGFQFVRRSSLLLVIVVMVMVTNALDQAWGAVLLPLHAREHLGGSVQLGVASGVFGGCALVGTVLFAAFGRRVSRRWLLFWAFLIAGPPRYFVAALWPELPPLLVTMAVGGLVCGAINPILGALQYELVPARLRSRVLGAVTSGVLVAVPIGGLAAGALVDRWGLGVTLLVCGGLYLVTTLSPLAVPAWREADRSEPGAPGGLPGAAVAQEPPTAPRDARSAGGDLAPGGERLQGGDRVVEVPDRH</sequence>
<keyword evidence="2" id="KW-0813">Transport</keyword>
<dbReference type="GO" id="GO:0022857">
    <property type="term" value="F:transmembrane transporter activity"/>
    <property type="evidence" value="ECO:0007669"/>
    <property type="project" value="InterPro"/>
</dbReference>
<comment type="similarity">
    <text evidence="7">Belongs to the major facilitator superfamily. Drug:H(+) antiporter-3 (DHA3) (TC 2.A.1.21) family.</text>
</comment>
<feature type="transmembrane region" description="Helical" evidence="10">
    <location>
        <begin position="16"/>
        <end position="41"/>
    </location>
</feature>
<evidence type="ECO:0000256" key="1">
    <source>
        <dbReference type="ARBA" id="ARBA00004429"/>
    </source>
</evidence>
<dbReference type="InterPro" id="IPR020846">
    <property type="entry name" value="MFS_dom"/>
</dbReference>
<feature type="transmembrane region" description="Helical" evidence="10">
    <location>
        <begin position="321"/>
        <end position="342"/>
    </location>
</feature>
<protein>
    <recommendedName>
        <fullName evidence="8">Multidrug efflux pump Tap</fullName>
    </recommendedName>
</protein>
<feature type="transmembrane region" description="Helical" evidence="10">
    <location>
        <begin position="53"/>
        <end position="73"/>
    </location>
</feature>
<feature type="compositionally biased region" description="Basic and acidic residues" evidence="9">
    <location>
        <begin position="452"/>
        <end position="464"/>
    </location>
</feature>
<reference evidence="12 13" key="1">
    <citation type="submission" date="2015-10" db="EMBL/GenBank/DDBJ databases">
        <title>Draft genome sequence of pyrrolomycin-producing Streptomyces vitaminophilus.</title>
        <authorList>
            <person name="Graham D.E."/>
            <person name="Mahan K.M."/>
            <person name="Klingeman D.M."/>
            <person name="Hettich R.L."/>
            <person name="Parry R.J."/>
        </authorList>
    </citation>
    <scope>NUCLEOTIDE SEQUENCE [LARGE SCALE GENOMIC DNA]</scope>
    <source>
        <strain evidence="12 13">ATCC 31673</strain>
    </source>
</reference>
<feature type="transmembrane region" description="Helical" evidence="10">
    <location>
        <begin position="383"/>
        <end position="404"/>
    </location>
</feature>
<dbReference type="PANTHER" id="PTHR23513:SF9">
    <property type="entry name" value="ENTEROBACTIN EXPORTER ENTS"/>
    <property type="match status" value="1"/>
</dbReference>
<accession>A0A0T6LNN9</accession>
<evidence type="ECO:0000256" key="6">
    <source>
        <dbReference type="ARBA" id="ARBA00023136"/>
    </source>
</evidence>
<dbReference type="EMBL" id="LLZU01000035">
    <property type="protein sequence ID" value="KRV47715.1"/>
    <property type="molecule type" value="Genomic_DNA"/>
</dbReference>
<organism evidence="12 13">
    <name type="scientific">Wenjunlia vitaminophila</name>
    <name type="common">Streptomyces vitaminophilus</name>
    <dbReference type="NCBI Taxonomy" id="76728"/>
    <lineage>
        <taxon>Bacteria</taxon>
        <taxon>Bacillati</taxon>
        <taxon>Actinomycetota</taxon>
        <taxon>Actinomycetes</taxon>
        <taxon>Kitasatosporales</taxon>
        <taxon>Streptomycetaceae</taxon>
        <taxon>Wenjunlia</taxon>
    </lineage>
</organism>
<feature type="transmembrane region" description="Helical" evidence="10">
    <location>
        <begin position="85"/>
        <end position="111"/>
    </location>
</feature>
<evidence type="ECO:0000256" key="10">
    <source>
        <dbReference type="SAM" id="Phobius"/>
    </source>
</evidence>
<dbReference type="PANTHER" id="PTHR23513">
    <property type="entry name" value="INTEGRAL MEMBRANE EFFLUX PROTEIN-RELATED"/>
    <property type="match status" value="1"/>
</dbReference>
<feature type="domain" description="Major facilitator superfamily (MFS) profile" evidence="11">
    <location>
        <begin position="15"/>
        <end position="409"/>
    </location>
</feature>
<evidence type="ECO:0000256" key="5">
    <source>
        <dbReference type="ARBA" id="ARBA00022989"/>
    </source>
</evidence>
<keyword evidence="3" id="KW-1003">Cell membrane</keyword>
<dbReference type="InterPro" id="IPR036259">
    <property type="entry name" value="MFS_trans_sf"/>
</dbReference>
<keyword evidence="13" id="KW-1185">Reference proteome</keyword>
<feature type="transmembrane region" description="Helical" evidence="10">
    <location>
        <begin position="267"/>
        <end position="288"/>
    </location>
</feature>
<dbReference type="GO" id="GO:0005886">
    <property type="term" value="C:plasma membrane"/>
    <property type="evidence" value="ECO:0007669"/>
    <property type="project" value="UniProtKB-SubCell"/>
</dbReference>
<evidence type="ECO:0000256" key="7">
    <source>
        <dbReference type="ARBA" id="ARBA00038075"/>
    </source>
</evidence>
<dbReference type="RefSeq" id="WP_018383922.1">
    <property type="nucleotide sequence ID" value="NZ_LLZU01000035.1"/>
</dbReference>
<dbReference type="InterPro" id="IPR011701">
    <property type="entry name" value="MFS"/>
</dbReference>
<feature type="region of interest" description="Disordered" evidence="9">
    <location>
        <begin position="410"/>
        <end position="464"/>
    </location>
</feature>
<feature type="transmembrane region" description="Helical" evidence="10">
    <location>
        <begin position="164"/>
        <end position="196"/>
    </location>
</feature>
<keyword evidence="4 10" id="KW-0812">Transmembrane</keyword>
<dbReference type="PROSITE" id="PS50850">
    <property type="entry name" value="MFS"/>
    <property type="match status" value="1"/>
</dbReference>
<dbReference type="STRING" id="76728.AQ490_04845"/>
<gene>
    <name evidence="12" type="ORF">AQ490_04845</name>
</gene>
<dbReference type="Gene3D" id="1.20.1250.20">
    <property type="entry name" value="MFS general substrate transporter like domains"/>
    <property type="match status" value="1"/>
</dbReference>
<comment type="subcellular location">
    <subcellularLocation>
        <location evidence="1">Cell inner membrane</location>
        <topology evidence="1">Multi-pass membrane protein</topology>
    </subcellularLocation>
</comment>
<evidence type="ECO:0000313" key="13">
    <source>
        <dbReference type="Proteomes" id="UP000050867"/>
    </source>
</evidence>
<dbReference type="OrthoDB" id="9793136at2"/>
<proteinExistence type="inferred from homology"/>
<dbReference type="CDD" id="cd06173">
    <property type="entry name" value="MFS_MefA_like"/>
    <property type="match status" value="1"/>
</dbReference>
<dbReference type="Pfam" id="PF07690">
    <property type="entry name" value="MFS_1"/>
    <property type="match status" value="1"/>
</dbReference>
<evidence type="ECO:0000256" key="2">
    <source>
        <dbReference type="ARBA" id="ARBA00022448"/>
    </source>
</evidence>
<dbReference type="SUPFAM" id="SSF103473">
    <property type="entry name" value="MFS general substrate transporter"/>
    <property type="match status" value="1"/>
</dbReference>
<evidence type="ECO:0000256" key="4">
    <source>
        <dbReference type="ARBA" id="ARBA00022692"/>
    </source>
</evidence>
<feature type="transmembrane region" description="Helical" evidence="10">
    <location>
        <begin position="295"/>
        <end position="315"/>
    </location>
</feature>
<feature type="transmembrane region" description="Helical" evidence="10">
    <location>
        <begin position="354"/>
        <end position="377"/>
    </location>
</feature>
<evidence type="ECO:0000256" key="9">
    <source>
        <dbReference type="SAM" id="MobiDB-lite"/>
    </source>
</evidence>
<evidence type="ECO:0000313" key="12">
    <source>
        <dbReference type="EMBL" id="KRV47715.1"/>
    </source>
</evidence>
<dbReference type="AlphaFoldDB" id="A0A0T6LNN9"/>
<comment type="caution">
    <text evidence="12">The sequence shown here is derived from an EMBL/GenBank/DDBJ whole genome shotgun (WGS) entry which is preliminary data.</text>
</comment>
<dbReference type="Proteomes" id="UP000050867">
    <property type="component" value="Unassembled WGS sequence"/>
</dbReference>
<keyword evidence="6 10" id="KW-0472">Membrane</keyword>
<name>A0A0T6LNN9_WENVI</name>
<evidence type="ECO:0000256" key="8">
    <source>
        <dbReference type="ARBA" id="ARBA00040914"/>
    </source>
</evidence>
<evidence type="ECO:0000256" key="3">
    <source>
        <dbReference type="ARBA" id="ARBA00022475"/>
    </source>
</evidence>